<keyword evidence="1" id="KW-0812">Transmembrane</keyword>
<sequence length="122" mass="14231">MKRICDFVTGNMQTIMLIYAIVAVIVWVAVNLFFWKISLDLEKEVREEMRDYKDCDFNNTDEAKFGKYITRLTGFIISIPAALMWWGTPLIVGGLMLYDKIQEKNPELCGFTAEEFDKEENK</sequence>
<evidence type="ECO:0000313" key="3">
    <source>
        <dbReference type="Proteomes" id="UP000283297"/>
    </source>
</evidence>
<accession>A0A415K1A6</accession>
<evidence type="ECO:0000256" key="1">
    <source>
        <dbReference type="SAM" id="Phobius"/>
    </source>
</evidence>
<name>A0A415K1A6_9FIRM</name>
<keyword evidence="1" id="KW-0472">Membrane</keyword>
<dbReference type="RefSeq" id="WP_101874792.1">
    <property type="nucleotide sequence ID" value="NZ_QRON01000002.1"/>
</dbReference>
<protein>
    <submittedName>
        <fullName evidence="2">Uncharacterized protein</fullName>
    </submittedName>
</protein>
<dbReference type="Proteomes" id="UP000283297">
    <property type="component" value="Unassembled WGS sequence"/>
</dbReference>
<keyword evidence="1" id="KW-1133">Transmembrane helix</keyword>
<evidence type="ECO:0000313" key="2">
    <source>
        <dbReference type="EMBL" id="RHL30089.1"/>
    </source>
</evidence>
<feature type="transmembrane region" description="Helical" evidence="1">
    <location>
        <begin position="12"/>
        <end position="35"/>
    </location>
</feature>
<gene>
    <name evidence="2" type="ORF">DW028_05575</name>
</gene>
<reference evidence="2 3" key="1">
    <citation type="submission" date="2018-08" db="EMBL/GenBank/DDBJ databases">
        <title>A genome reference for cultivated species of the human gut microbiota.</title>
        <authorList>
            <person name="Zou Y."/>
            <person name="Xue W."/>
            <person name="Luo G."/>
        </authorList>
    </citation>
    <scope>NUCLEOTIDE SEQUENCE [LARGE SCALE GENOMIC DNA]</scope>
    <source>
        <strain evidence="2 3">AF38-24</strain>
    </source>
</reference>
<dbReference type="EMBL" id="QRON01000002">
    <property type="protein sequence ID" value="RHL30089.1"/>
    <property type="molecule type" value="Genomic_DNA"/>
</dbReference>
<dbReference type="AlphaFoldDB" id="A0A415K1A6"/>
<feature type="transmembrane region" description="Helical" evidence="1">
    <location>
        <begin position="75"/>
        <end position="98"/>
    </location>
</feature>
<proteinExistence type="predicted"/>
<organism evidence="2 3">
    <name type="scientific">Agathobacter rectalis</name>
    <dbReference type="NCBI Taxonomy" id="39491"/>
    <lineage>
        <taxon>Bacteria</taxon>
        <taxon>Bacillati</taxon>
        <taxon>Bacillota</taxon>
        <taxon>Clostridia</taxon>
        <taxon>Lachnospirales</taxon>
        <taxon>Lachnospiraceae</taxon>
        <taxon>Agathobacter</taxon>
    </lineage>
</organism>
<comment type="caution">
    <text evidence="2">The sequence shown here is derived from an EMBL/GenBank/DDBJ whole genome shotgun (WGS) entry which is preliminary data.</text>
</comment>